<dbReference type="PANTHER" id="PTHR24060">
    <property type="entry name" value="METABOTROPIC GLUTAMATE RECEPTOR"/>
    <property type="match status" value="1"/>
</dbReference>
<dbReference type="InterPro" id="IPR000337">
    <property type="entry name" value="GPCR_3"/>
</dbReference>
<keyword evidence="5" id="KW-0675">Receptor</keyword>
<dbReference type="InterPro" id="IPR028082">
    <property type="entry name" value="Peripla_BP_I"/>
</dbReference>
<dbReference type="OrthoDB" id="6143034at2759"/>
<reference evidence="8 9" key="1">
    <citation type="journal article" date="2013" name="Nature">
        <title>Insights into bilaterian evolution from three spiralian genomes.</title>
        <authorList>
            <person name="Simakov O."/>
            <person name="Marletaz F."/>
            <person name="Cho S.J."/>
            <person name="Edsinger-Gonzales E."/>
            <person name="Havlak P."/>
            <person name="Hellsten U."/>
            <person name="Kuo D.H."/>
            <person name="Larsson T."/>
            <person name="Lv J."/>
            <person name="Arendt D."/>
            <person name="Savage R."/>
            <person name="Osoegawa K."/>
            <person name="de Jong P."/>
            <person name="Grimwood J."/>
            <person name="Chapman J.A."/>
            <person name="Shapiro H."/>
            <person name="Aerts A."/>
            <person name="Otillar R.P."/>
            <person name="Terry A.Y."/>
            <person name="Boore J.L."/>
            <person name="Grigoriev I.V."/>
            <person name="Lindberg D.R."/>
            <person name="Seaver E.C."/>
            <person name="Weisblat D.A."/>
            <person name="Putnam N.H."/>
            <person name="Rokhsar D.S."/>
        </authorList>
    </citation>
    <scope>NUCLEOTIDE SEQUENCE [LARGE SCALE GENOMIC DNA]</scope>
</reference>
<dbReference type="HOGENOM" id="CLU_005389_2_0_1"/>
<keyword evidence="3" id="KW-1133">Transmembrane helix</keyword>
<evidence type="ECO:0000256" key="3">
    <source>
        <dbReference type="ARBA" id="ARBA00022989"/>
    </source>
</evidence>
<evidence type="ECO:0000256" key="2">
    <source>
        <dbReference type="ARBA" id="ARBA00022692"/>
    </source>
</evidence>
<evidence type="ECO:0000313" key="8">
    <source>
        <dbReference type="EMBL" id="ESP02213.1"/>
    </source>
</evidence>
<dbReference type="KEGG" id="lgi:LOTGIDRAFT_111377"/>
<dbReference type="Gene3D" id="3.40.50.2300">
    <property type="match status" value="1"/>
</dbReference>
<keyword evidence="4" id="KW-0472">Membrane</keyword>
<dbReference type="InterPro" id="IPR001828">
    <property type="entry name" value="ANF_lig-bd_rcpt"/>
</dbReference>
<evidence type="ECO:0000259" key="7">
    <source>
        <dbReference type="Pfam" id="PF01094"/>
    </source>
</evidence>
<dbReference type="PRINTS" id="PR00248">
    <property type="entry name" value="GPCRMGR"/>
</dbReference>
<organism evidence="8 9">
    <name type="scientific">Lottia gigantea</name>
    <name type="common">Giant owl limpet</name>
    <dbReference type="NCBI Taxonomy" id="225164"/>
    <lineage>
        <taxon>Eukaryota</taxon>
        <taxon>Metazoa</taxon>
        <taxon>Spiralia</taxon>
        <taxon>Lophotrochozoa</taxon>
        <taxon>Mollusca</taxon>
        <taxon>Gastropoda</taxon>
        <taxon>Patellogastropoda</taxon>
        <taxon>Lottioidea</taxon>
        <taxon>Lottiidae</taxon>
        <taxon>Lottia</taxon>
    </lineage>
</organism>
<protein>
    <recommendedName>
        <fullName evidence="7">Receptor ligand binding region domain-containing protein</fullName>
    </recommendedName>
</protein>
<dbReference type="Pfam" id="PF01094">
    <property type="entry name" value="ANF_receptor"/>
    <property type="match status" value="1"/>
</dbReference>
<keyword evidence="6" id="KW-0325">Glycoprotein</keyword>
<dbReference type="GO" id="GO:0004930">
    <property type="term" value="F:G protein-coupled receptor activity"/>
    <property type="evidence" value="ECO:0007669"/>
    <property type="project" value="InterPro"/>
</dbReference>
<evidence type="ECO:0000256" key="1">
    <source>
        <dbReference type="ARBA" id="ARBA00004141"/>
    </source>
</evidence>
<keyword evidence="9" id="KW-1185">Reference proteome</keyword>
<evidence type="ECO:0000256" key="4">
    <source>
        <dbReference type="ARBA" id="ARBA00023136"/>
    </source>
</evidence>
<feature type="domain" description="Receptor ligand binding region" evidence="7">
    <location>
        <begin position="18"/>
        <end position="286"/>
    </location>
</feature>
<evidence type="ECO:0000256" key="5">
    <source>
        <dbReference type="ARBA" id="ARBA00023170"/>
    </source>
</evidence>
<dbReference type="EMBL" id="KB200329">
    <property type="protein sequence ID" value="ESP02213.1"/>
    <property type="molecule type" value="Genomic_DNA"/>
</dbReference>
<dbReference type="Proteomes" id="UP000030746">
    <property type="component" value="Unassembled WGS sequence"/>
</dbReference>
<gene>
    <name evidence="8" type="ORF">LOTGIDRAFT_111377</name>
</gene>
<sequence length="333" mass="37614">MRLHKGSYELKPGFYSDQIQNKILGYVGTIGSTLSIAIAETLSHLGFIQVAIASTSPTLSDRSKYPYFMRIPTADDQQSRVILEILKSIEAKYIQVLHSQGSYGEGGLYIIKELAGSKGICVANSIEVVESVQVSIYNKLLPELRKHPYAKVVVSFIRSHILENVIVSITESMNDDEFVFIASESWGRRESLLSIPNKDKIQGSISVSLELPLIPEVSEYLKELDEQNPWIQPFWERQGSCIFAGSFERKNRDKDCNLTTLVTQDPWAPFAIAATYSVVTGVMKTPCTETDRCPASDPEAIIKYMYKVKLIYISYLIYWFKAISRSTKEYTYP</sequence>
<accession>V4AXB0</accession>
<dbReference type="RefSeq" id="XP_009047371.1">
    <property type="nucleotide sequence ID" value="XM_009049123.1"/>
</dbReference>
<keyword evidence="2" id="KW-0812">Transmembrane</keyword>
<dbReference type="InterPro" id="IPR050726">
    <property type="entry name" value="mGluR"/>
</dbReference>
<dbReference type="AlphaFoldDB" id="V4AXB0"/>
<name>V4AXB0_LOTGI</name>
<dbReference type="OMA" id="CIAYSEI"/>
<comment type="subcellular location">
    <subcellularLocation>
        <location evidence="1">Membrane</location>
        <topology evidence="1">Multi-pass membrane protein</topology>
    </subcellularLocation>
</comment>
<proteinExistence type="predicted"/>
<dbReference type="GeneID" id="20230711"/>
<dbReference type="SUPFAM" id="SSF53822">
    <property type="entry name" value="Periplasmic binding protein-like I"/>
    <property type="match status" value="1"/>
</dbReference>
<evidence type="ECO:0000313" key="9">
    <source>
        <dbReference type="Proteomes" id="UP000030746"/>
    </source>
</evidence>
<dbReference type="STRING" id="225164.V4AXB0"/>
<dbReference type="GO" id="GO:0016020">
    <property type="term" value="C:membrane"/>
    <property type="evidence" value="ECO:0007669"/>
    <property type="project" value="UniProtKB-SubCell"/>
</dbReference>
<dbReference type="CTD" id="20230711"/>
<evidence type="ECO:0000256" key="6">
    <source>
        <dbReference type="ARBA" id="ARBA00023180"/>
    </source>
</evidence>